<evidence type="ECO:0000256" key="8">
    <source>
        <dbReference type="RuleBase" id="RU000643"/>
    </source>
</evidence>
<dbReference type="InterPro" id="IPR036402">
    <property type="entry name" value="EF-Ts_dimer_sf"/>
</dbReference>
<dbReference type="PANTHER" id="PTHR11741">
    <property type="entry name" value="ELONGATION FACTOR TS"/>
    <property type="match status" value="1"/>
</dbReference>
<evidence type="ECO:0000256" key="3">
    <source>
        <dbReference type="ARBA" id="ARBA00022768"/>
    </source>
</evidence>
<evidence type="ECO:0000256" key="2">
    <source>
        <dbReference type="ARBA" id="ARBA00016956"/>
    </source>
</evidence>
<evidence type="ECO:0000256" key="6">
    <source>
        <dbReference type="HAMAP-Rule" id="MF_00050"/>
    </source>
</evidence>
<dbReference type="EMBL" id="JACCAA010000001">
    <property type="protein sequence ID" value="NYG58132.1"/>
    <property type="molecule type" value="Genomic_DNA"/>
</dbReference>
<dbReference type="InterPro" id="IPR009060">
    <property type="entry name" value="UBA-like_sf"/>
</dbReference>
<dbReference type="Pfam" id="PF00889">
    <property type="entry name" value="EF_TS"/>
    <property type="match status" value="1"/>
</dbReference>
<dbReference type="FunFam" id="1.10.286.20:FF:000001">
    <property type="entry name" value="Elongation factor Ts"/>
    <property type="match status" value="1"/>
</dbReference>
<feature type="region of interest" description="Involved in Mg(2+) ion dislocation from EF-Tu" evidence="6">
    <location>
        <begin position="77"/>
        <end position="80"/>
    </location>
</feature>
<keyword evidence="4 6" id="KW-0648">Protein biosynthesis</keyword>
<comment type="function">
    <text evidence="5 6 7">Associates with the EF-Tu.GDP complex and induces the exchange of GDP to GTP. It remains bound to the aminoacyl-tRNA.EF-Tu.GTP complex up to the GTP hydrolysis stage on the ribosome.</text>
</comment>
<dbReference type="CDD" id="cd14275">
    <property type="entry name" value="UBA_EF-Ts"/>
    <property type="match status" value="1"/>
</dbReference>
<reference evidence="10 11" key="1">
    <citation type="submission" date="2020-07" db="EMBL/GenBank/DDBJ databases">
        <title>Sequencing the genomes of 1000 actinobacteria strains.</title>
        <authorList>
            <person name="Klenk H.-P."/>
        </authorList>
    </citation>
    <scope>NUCLEOTIDE SEQUENCE [LARGE SCALE GENOMIC DNA]</scope>
    <source>
        <strain evidence="10 11">DSM 23819</strain>
    </source>
</reference>
<dbReference type="Gene3D" id="3.30.479.20">
    <property type="entry name" value="Elongation factor Ts, dimerisation domain"/>
    <property type="match status" value="2"/>
</dbReference>
<dbReference type="GO" id="GO:0005737">
    <property type="term" value="C:cytoplasm"/>
    <property type="evidence" value="ECO:0007669"/>
    <property type="project" value="UniProtKB-SubCell"/>
</dbReference>
<gene>
    <name evidence="6" type="primary">tsf</name>
    <name evidence="10" type="ORF">BJ980_001055</name>
</gene>
<dbReference type="PANTHER" id="PTHR11741:SF0">
    <property type="entry name" value="ELONGATION FACTOR TS, MITOCHONDRIAL"/>
    <property type="match status" value="1"/>
</dbReference>
<keyword evidence="3 6" id="KW-0251">Elongation factor</keyword>
<evidence type="ECO:0000256" key="4">
    <source>
        <dbReference type="ARBA" id="ARBA00022917"/>
    </source>
</evidence>
<proteinExistence type="inferred from homology"/>
<dbReference type="NCBIfam" id="TIGR00116">
    <property type="entry name" value="tsf"/>
    <property type="match status" value="1"/>
</dbReference>
<sequence>MANFSAADVKKLRELTSAGMMDCKKALDEADGDFDKAVELLRVKGAAKAAARGAERETSAGLVASSGNAIVSLKSETDFVAKNADFINTAQRIADAANEAKAADIEALKAVPLDGKTVGEVVEQLAITIGEKIELGEVAYFDGNTTVYLHRRAADLPPAVGVLVEFEGDEAAAKGAAMQVAALKAQYLTRDEVPADIVAAEKDVLEKKTLEEGKPEAAVAKIVEGRLGGFFKEIVLLEQESVTESKKSVKNVLDAANTTVTRFARFEVGA</sequence>
<evidence type="ECO:0000313" key="11">
    <source>
        <dbReference type="Proteomes" id="UP000540656"/>
    </source>
</evidence>
<dbReference type="GO" id="GO:0003746">
    <property type="term" value="F:translation elongation factor activity"/>
    <property type="evidence" value="ECO:0007669"/>
    <property type="project" value="UniProtKB-UniRule"/>
</dbReference>
<protein>
    <recommendedName>
        <fullName evidence="2 6">Elongation factor Ts</fullName>
        <shortName evidence="6">EF-Ts</shortName>
    </recommendedName>
</protein>
<accession>A0A7Y9RWU1</accession>
<dbReference type="FunFam" id="1.10.8.10:FF:000001">
    <property type="entry name" value="Elongation factor Ts"/>
    <property type="match status" value="1"/>
</dbReference>
<dbReference type="Gene3D" id="1.10.286.20">
    <property type="match status" value="1"/>
</dbReference>
<evidence type="ECO:0000256" key="1">
    <source>
        <dbReference type="ARBA" id="ARBA00005532"/>
    </source>
</evidence>
<dbReference type="RefSeq" id="WP_179501323.1">
    <property type="nucleotide sequence ID" value="NZ_JACCAA010000001.1"/>
</dbReference>
<dbReference type="InterPro" id="IPR018101">
    <property type="entry name" value="Transl_elong_Ts_CS"/>
</dbReference>
<dbReference type="InterPro" id="IPR001816">
    <property type="entry name" value="Transl_elong_EFTs/EF1B"/>
</dbReference>
<evidence type="ECO:0000256" key="5">
    <source>
        <dbReference type="ARBA" id="ARBA00025453"/>
    </source>
</evidence>
<feature type="domain" description="Translation elongation factor EFTs/EF1B dimerisation" evidence="9">
    <location>
        <begin position="69"/>
        <end position="269"/>
    </location>
</feature>
<name>A0A7Y9RWU1_9ACTN</name>
<dbReference type="PROSITE" id="PS01126">
    <property type="entry name" value="EF_TS_1"/>
    <property type="match status" value="1"/>
</dbReference>
<dbReference type="Gene3D" id="1.10.8.10">
    <property type="entry name" value="DNA helicase RuvA subunit, C-terminal domain"/>
    <property type="match status" value="1"/>
</dbReference>
<dbReference type="AlphaFoldDB" id="A0A7Y9RWU1"/>
<dbReference type="SUPFAM" id="SSF46934">
    <property type="entry name" value="UBA-like"/>
    <property type="match status" value="1"/>
</dbReference>
<evidence type="ECO:0000256" key="7">
    <source>
        <dbReference type="RuleBase" id="RU000642"/>
    </source>
</evidence>
<organism evidence="10 11">
    <name type="scientific">Nocardioides daedukensis</name>
    <dbReference type="NCBI Taxonomy" id="634462"/>
    <lineage>
        <taxon>Bacteria</taxon>
        <taxon>Bacillati</taxon>
        <taxon>Actinomycetota</taxon>
        <taxon>Actinomycetes</taxon>
        <taxon>Propionibacteriales</taxon>
        <taxon>Nocardioidaceae</taxon>
        <taxon>Nocardioides</taxon>
    </lineage>
</organism>
<dbReference type="Proteomes" id="UP000540656">
    <property type="component" value="Unassembled WGS sequence"/>
</dbReference>
<dbReference type="PROSITE" id="PS01127">
    <property type="entry name" value="EF_TS_2"/>
    <property type="match status" value="1"/>
</dbReference>
<dbReference type="SUPFAM" id="SSF54713">
    <property type="entry name" value="Elongation factor Ts (EF-Ts), dimerisation domain"/>
    <property type="match status" value="2"/>
</dbReference>
<evidence type="ECO:0000313" key="10">
    <source>
        <dbReference type="EMBL" id="NYG58132.1"/>
    </source>
</evidence>
<evidence type="ECO:0000259" key="9">
    <source>
        <dbReference type="Pfam" id="PF00889"/>
    </source>
</evidence>
<dbReference type="InterPro" id="IPR014039">
    <property type="entry name" value="Transl_elong_EFTs/EF1B_dimer"/>
</dbReference>
<keyword evidence="11" id="KW-1185">Reference proteome</keyword>
<dbReference type="HAMAP" id="MF_00050">
    <property type="entry name" value="EF_Ts"/>
    <property type="match status" value="1"/>
</dbReference>
<comment type="caution">
    <text evidence="10">The sequence shown here is derived from an EMBL/GenBank/DDBJ whole genome shotgun (WGS) entry which is preliminary data.</text>
</comment>
<keyword evidence="6" id="KW-0963">Cytoplasm</keyword>
<comment type="similarity">
    <text evidence="1 6 7">Belongs to the EF-Ts family.</text>
</comment>
<comment type="subcellular location">
    <subcellularLocation>
        <location evidence="6 8">Cytoplasm</location>
    </subcellularLocation>
</comment>